<name>A0A368H1D4_ANCCA</name>
<proteinExistence type="predicted"/>
<keyword evidence="2" id="KW-1185">Reference proteome</keyword>
<dbReference type="EMBL" id="JOJR01000023">
    <property type="protein sequence ID" value="RCN50421.1"/>
    <property type="molecule type" value="Genomic_DNA"/>
</dbReference>
<organism evidence="1 2">
    <name type="scientific">Ancylostoma caninum</name>
    <name type="common">Dog hookworm</name>
    <dbReference type="NCBI Taxonomy" id="29170"/>
    <lineage>
        <taxon>Eukaryota</taxon>
        <taxon>Metazoa</taxon>
        <taxon>Ecdysozoa</taxon>
        <taxon>Nematoda</taxon>
        <taxon>Chromadorea</taxon>
        <taxon>Rhabditida</taxon>
        <taxon>Rhabditina</taxon>
        <taxon>Rhabditomorpha</taxon>
        <taxon>Strongyloidea</taxon>
        <taxon>Ancylostomatidae</taxon>
        <taxon>Ancylostomatinae</taxon>
        <taxon>Ancylostoma</taxon>
    </lineage>
</organism>
<sequence length="184" mass="19922">MTSSKLVADSPAAPGLVRQLGLSGIANGATTTSFCTNTSSVSGGGGSGLTVVLPPSSRFSTSTLLHSLQSPASSTFTSSGQRQTAANRYATSSHLPHFDRLQTTKVRSHVFEELRTFRKSERCLELSLDLPFELFSFLPDFGSLRIGLGFFNFLNLHIHLFHSTHSTASFVHFHEAKGAQRFTD</sequence>
<dbReference type="OrthoDB" id="5875776at2759"/>
<comment type="caution">
    <text evidence="1">The sequence shown here is derived from an EMBL/GenBank/DDBJ whole genome shotgun (WGS) entry which is preliminary data.</text>
</comment>
<protein>
    <submittedName>
        <fullName evidence="1">Uncharacterized protein</fullName>
    </submittedName>
</protein>
<reference evidence="1 2" key="1">
    <citation type="submission" date="2014-10" db="EMBL/GenBank/DDBJ databases">
        <title>Draft genome of the hookworm Ancylostoma caninum.</title>
        <authorList>
            <person name="Mitreva M."/>
        </authorList>
    </citation>
    <scope>NUCLEOTIDE SEQUENCE [LARGE SCALE GENOMIC DNA]</scope>
    <source>
        <strain evidence="1 2">Baltimore</strain>
    </source>
</reference>
<dbReference type="AlphaFoldDB" id="A0A368H1D4"/>
<evidence type="ECO:0000313" key="2">
    <source>
        <dbReference type="Proteomes" id="UP000252519"/>
    </source>
</evidence>
<dbReference type="Proteomes" id="UP000252519">
    <property type="component" value="Unassembled WGS sequence"/>
</dbReference>
<gene>
    <name evidence="1" type="ORF">ANCCAN_03444</name>
</gene>
<evidence type="ECO:0000313" key="1">
    <source>
        <dbReference type="EMBL" id="RCN50421.1"/>
    </source>
</evidence>
<accession>A0A368H1D4</accession>